<keyword evidence="5 6" id="KW-0472">Membrane</keyword>
<evidence type="ECO:0000313" key="9">
    <source>
        <dbReference type="Proteomes" id="UP000515847"/>
    </source>
</evidence>
<dbReference type="PANTHER" id="PTHR35007">
    <property type="entry name" value="INTEGRAL MEMBRANE PROTEIN-RELATED"/>
    <property type="match status" value="1"/>
</dbReference>
<feature type="transmembrane region" description="Helical" evidence="6">
    <location>
        <begin position="268"/>
        <end position="289"/>
    </location>
</feature>
<feature type="domain" description="Type II secretion system protein GspF" evidence="7">
    <location>
        <begin position="128"/>
        <end position="253"/>
    </location>
</feature>
<dbReference type="OrthoDB" id="9796142at2"/>
<dbReference type="KEGG" id="tfr:BR63_03040"/>
<dbReference type="GO" id="GO:0005886">
    <property type="term" value="C:plasma membrane"/>
    <property type="evidence" value="ECO:0007669"/>
    <property type="project" value="UniProtKB-SubCell"/>
</dbReference>
<dbReference type="Proteomes" id="UP000515847">
    <property type="component" value="Chromosome"/>
</dbReference>
<evidence type="ECO:0000313" key="8">
    <source>
        <dbReference type="EMBL" id="QNB45375.1"/>
    </source>
</evidence>
<evidence type="ECO:0000256" key="2">
    <source>
        <dbReference type="ARBA" id="ARBA00022475"/>
    </source>
</evidence>
<dbReference type="PANTHER" id="PTHR35007:SF1">
    <property type="entry name" value="PILUS ASSEMBLY PROTEIN"/>
    <property type="match status" value="1"/>
</dbReference>
<evidence type="ECO:0000259" key="7">
    <source>
        <dbReference type="Pfam" id="PF00482"/>
    </source>
</evidence>
<keyword evidence="2" id="KW-1003">Cell membrane</keyword>
<dbReference type="InterPro" id="IPR018076">
    <property type="entry name" value="T2SS_GspF_dom"/>
</dbReference>
<proteinExistence type="predicted"/>
<evidence type="ECO:0000256" key="1">
    <source>
        <dbReference type="ARBA" id="ARBA00004651"/>
    </source>
</evidence>
<keyword evidence="3 6" id="KW-0812">Transmembrane</keyword>
<gene>
    <name evidence="8" type="ORF">BR63_03040</name>
</gene>
<reference evidence="8 9" key="1">
    <citation type="journal article" date="2019" name="Front. Microbiol.">
        <title>Thermoanaerosceptrum fracticalcis gen. nov. sp. nov., a Novel Fumarate-Fermenting Microorganism From a Deep Fractured Carbonate Aquifer of the US Great Basin.</title>
        <authorList>
            <person name="Hamilton-Brehm S.D."/>
            <person name="Stewart L.E."/>
            <person name="Zavarin M."/>
            <person name="Caldwell M."/>
            <person name="Lawson P.A."/>
            <person name="Onstott T.C."/>
            <person name="Grzymski J."/>
            <person name="Neveux I."/>
            <person name="Lollar B.S."/>
            <person name="Russell C.E."/>
            <person name="Moser D.P."/>
        </authorList>
    </citation>
    <scope>NUCLEOTIDE SEQUENCE [LARGE SCALE GENOMIC DNA]</scope>
    <source>
        <strain evidence="8 9">DRI-13</strain>
    </source>
</reference>
<evidence type="ECO:0000256" key="5">
    <source>
        <dbReference type="ARBA" id="ARBA00023136"/>
    </source>
</evidence>
<dbReference type="EMBL" id="CP045798">
    <property type="protein sequence ID" value="QNB45375.1"/>
    <property type="molecule type" value="Genomic_DNA"/>
</dbReference>
<feature type="transmembrane region" description="Helical" evidence="6">
    <location>
        <begin position="91"/>
        <end position="108"/>
    </location>
</feature>
<dbReference type="Pfam" id="PF00482">
    <property type="entry name" value="T2SSF"/>
    <property type="match status" value="1"/>
</dbReference>
<feature type="transmembrane region" description="Helical" evidence="6">
    <location>
        <begin position="237"/>
        <end position="256"/>
    </location>
</feature>
<dbReference type="RefSeq" id="WP_034426039.1">
    <property type="nucleotide sequence ID" value="NZ_CP045798.1"/>
</dbReference>
<feature type="transmembrane region" description="Helical" evidence="6">
    <location>
        <begin position="66"/>
        <end position="85"/>
    </location>
</feature>
<sequence>MIGGVISAIAVMFMVVLLFLGIKIVTEKGYSATRFGLQRYDPQKDEHLQKAKKVHTKKKERLKMSLSQRVGLILSGGFFLGFVAFAVTGSGVITTISALGGFLMPLLREKRIIKSKERLYSSQVEQAMETISMVIRSGGDITEGMERAAKEVGEPFRAVLLKAVDELRLGKPEVEVFQEMAAKTPVPELEMLSIATMLKKEGLVINTTNVMSSIQHSIRERQAYTEEVRVMTTENRLAVWIVSIIPFVLIAIMRNLMPGFRETLFENALGIVFSFLMFTTIIGGVAWALNIADVEKELL</sequence>
<keyword evidence="4 6" id="KW-1133">Transmembrane helix</keyword>
<name>A0A7G6DZX1_THEFR</name>
<evidence type="ECO:0000256" key="4">
    <source>
        <dbReference type="ARBA" id="ARBA00022989"/>
    </source>
</evidence>
<evidence type="ECO:0000256" key="6">
    <source>
        <dbReference type="SAM" id="Phobius"/>
    </source>
</evidence>
<organism evidence="8 9">
    <name type="scientific">Thermanaerosceptrum fracticalcis</name>
    <dbReference type="NCBI Taxonomy" id="1712410"/>
    <lineage>
        <taxon>Bacteria</taxon>
        <taxon>Bacillati</taxon>
        <taxon>Bacillota</taxon>
        <taxon>Clostridia</taxon>
        <taxon>Eubacteriales</taxon>
        <taxon>Peptococcaceae</taxon>
        <taxon>Thermanaerosceptrum</taxon>
    </lineage>
</organism>
<dbReference type="AlphaFoldDB" id="A0A7G6DZX1"/>
<accession>A0A7G6DZX1</accession>
<comment type="subcellular location">
    <subcellularLocation>
        <location evidence="1">Cell membrane</location>
        <topology evidence="1">Multi-pass membrane protein</topology>
    </subcellularLocation>
</comment>
<protein>
    <recommendedName>
        <fullName evidence="7">Type II secretion system protein GspF domain-containing protein</fullName>
    </recommendedName>
</protein>
<evidence type="ECO:0000256" key="3">
    <source>
        <dbReference type="ARBA" id="ARBA00022692"/>
    </source>
</evidence>
<feature type="transmembrane region" description="Helical" evidence="6">
    <location>
        <begin position="6"/>
        <end position="25"/>
    </location>
</feature>
<keyword evidence="9" id="KW-1185">Reference proteome</keyword>